<keyword evidence="7" id="KW-1185">Reference proteome</keyword>
<protein>
    <submittedName>
        <fullName evidence="6">Subtilisin-like serine protease</fullName>
    </submittedName>
</protein>
<dbReference type="HOGENOM" id="CLU_017730_1_0_0"/>
<dbReference type="Proteomes" id="UP000027982">
    <property type="component" value="Chromosome"/>
</dbReference>
<dbReference type="InterPro" id="IPR000209">
    <property type="entry name" value="Peptidase_S8/S53_dom"/>
</dbReference>
<dbReference type="AlphaFoldDB" id="A0A068NS91"/>
<dbReference type="GO" id="GO:0006508">
    <property type="term" value="P:proteolysis"/>
    <property type="evidence" value="ECO:0007669"/>
    <property type="project" value="UniProtKB-KW"/>
</dbReference>
<dbReference type="InterPro" id="IPR015500">
    <property type="entry name" value="Peptidase_S8_subtilisin-rel"/>
</dbReference>
<evidence type="ECO:0000313" key="7">
    <source>
        <dbReference type="Proteomes" id="UP000027982"/>
    </source>
</evidence>
<dbReference type="PRINTS" id="PR00723">
    <property type="entry name" value="SUBTILISIN"/>
</dbReference>
<keyword evidence="4" id="KW-0720">Serine protease</keyword>
<name>A0A068NS91_FIMGI</name>
<comment type="similarity">
    <text evidence="1">Belongs to the peptidase S8 family.</text>
</comment>
<evidence type="ECO:0000256" key="1">
    <source>
        <dbReference type="ARBA" id="ARBA00011073"/>
    </source>
</evidence>
<dbReference type="Pfam" id="PF00082">
    <property type="entry name" value="Peptidase_S8"/>
    <property type="match status" value="1"/>
</dbReference>
<evidence type="ECO:0000256" key="4">
    <source>
        <dbReference type="ARBA" id="ARBA00022825"/>
    </source>
</evidence>
<organism evidence="6 7">
    <name type="scientific">Fimbriimonas ginsengisoli Gsoil 348</name>
    <dbReference type="NCBI Taxonomy" id="661478"/>
    <lineage>
        <taxon>Bacteria</taxon>
        <taxon>Bacillati</taxon>
        <taxon>Armatimonadota</taxon>
        <taxon>Fimbriimonadia</taxon>
        <taxon>Fimbriimonadales</taxon>
        <taxon>Fimbriimonadaceae</taxon>
        <taxon>Fimbriimonas</taxon>
    </lineage>
</organism>
<dbReference type="InterPro" id="IPR034074">
    <property type="entry name" value="Y4bN_pept_dom"/>
</dbReference>
<dbReference type="GO" id="GO:0004252">
    <property type="term" value="F:serine-type endopeptidase activity"/>
    <property type="evidence" value="ECO:0007669"/>
    <property type="project" value="InterPro"/>
</dbReference>
<gene>
    <name evidence="6" type="ORF">OP10G_1106</name>
</gene>
<dbReference type="EMBL" id="CP007139">
    <property type="protein sequence ID" value="AIE84474.1"/>
    <property type="molecule type" value="Genomic_DNA"/>
</dbReference>
<keyword evidence="2 6" id="KW-0645">Protease</keyword>
<dbReference type="CDD" id="cd04847">
    <property type="entry name" value="Peptidases_S8_Subtilisin_like_2"/>
    <property type="match status" value="1"/>
</dbReference>
<keyword evidence="3" id="KW-0378">Hydrolase</keyword>
<reference evidence="6 7" key="1">
    <citation type="journal article" date="2014" name="PLoS ONE">
        <title>The first complete genome sequence of the class fimbriimonadia in the phylum armatimonadetes.</title>
        <authorList>
            <person name="Hu Z.Y."/>
            <person name="Wang Y.Z."/>
            <person name="Im W.T."/>
            <person name="Wang S.Y."/>
            <person name="Zhao G.P."/>
            <person name="Zheng H.J."/>
            <person name="Quan Z.X."/>
        </authorList>
    </citation>
    <scope>NUCLEOTIDE SEQUENCE [LARGE SCALE GENOMIC DNA]</scope>
    <source>
        <strain evidence="6">Gsoil 348</strain>
    </source>
</reference>
<evidence type="ECO:0000313" key="6">
    <source>
        <dbReference type="EMBL" id="AIE84474.1"/>
    </source>
</evidence>
<accession>A0A068NS91</accession>
<dbReference type="KEGG" id="fgi:OP10G_1106"/>
<dbReference type="PANTHER" id="PTHR43806:SF11">
    <property type="entry name" value="CEREVISIN-RELATED"/>
    <property type="match status" value="1"/>
</dbReference>
<proteinExistence type="inferred from homology"/>
<dbReference type="STRING" id="661478.OP10G_1106"/>
<feature type="domain" description="Peptidase S8/S53" evidence="5">
    <location>
        <begin position="220"/>
        <end position="554"/>
    </location>
</feature>
<evidence type="ECO:0000256" key="3">
    <source>
        <dbReference type="ARBA" id="ARBA00022801"/>
    </source>
</evidence>
<evidence type="ECO:0000259" key="5">
    <source>
        <dbReference type="Pfam" id="PF00082"/>
    </source>
</evidence>
<dbReference type="InterPro" id="IPR050131">
    <property type="entry name" value="Peptidase_S8_subtilisin-like"/>
</dbReference>
<dbReference type="SUPFAM" id="SSF52743">
    <property type="entry name" value="Subtilisin-like"/>
    <property type="match status" value="1"/>
</dbReference>
<sequence length="771" mass="85313">MAGERLAVAHSSRDGVYVEFVGTASLPVQSLESRGSGIRLLNVRSFQDGDGDQVIATAYVPKGKRSYFLNKIKAYESEDDKRSGRPKNESLVTNLNDIRVAFLNDLWTDDPDLMPGIHPMFIEVWLSTEDQETVRAFRATMAKLGISEHPRSALIKFPERIVLLIHANHDDLVRLIDHSDHLAEFRSAREASTFFTELDNAEQTEWVKELLDRTEFEDSANVAVCILDSGVNAGHPLLTPITSLTDLHAFDPAWGVADHDGHGTGMAGIAGYGDLHLALVNSERLHVGHRLESAKILPPGGKNPPELYGHVTAQGIALAEMAAPNRKRVICMAVTDEETRDEGRPTSWSAELDQLTSGALDDHRRLVLVSGGNIGERAEWANYPASNLTKSVHDPGQSWNALTIGAYTTKVHIHSPDWDGHSPIASAGGLSPFSTTSLTWQSKWPVKPDVVFEGGNAALSPTGRADDVDDLKPLSTARNILVRHFMSFDGTSAATAEGANFAASIWARYPDLWPETLRALIVHSAEWTPAMRTQFLSSEAKGSYRQLLRVCGYGVPNFERATSCLTNRLTIVAQDELRPFARNEKGTIATGDLHFYRLPWPKEALSELGETPVEMRITLSYFVEPNPGERGWRERYSYASHGLRFTLNSPNESENEFHERINKEVRDKDFEGGDTSAPNEHWHLGQQRDKGSVHSDLWKGTAAELAASNLVAILPVTGWWKLRPHVGRWSKTARYALVVSIHSPSERVDIYTPVANQIATPIEINTSTKES</sequence>
<dbReference type="InterPro" id="IPR036852">
    <property type="entry name" value="Peptidase_S8/S53_dom_sf"/>
</dbReference>
<dbReference type="Gene3D" id="3.40.50.200">
    <property type="entry name" value="Peptidase S8/S53 domain"/>
    <property type="match status" value="1"/>
</dbReference>
<dbReference type="PANTHER" id="PTHR43806">
    <property type="entry name" value="PEPTIDASE S8"/>
    <property type="match status" value="1"/>
</dbReference>
<dbReference type="eggNOG" id="COG1404">
    <property type="taxonomic scope" value="Bacteria"/>
</dbReference>
<evidence type="ECO:0000256" key="2">
    <source>
        <dbReference type="ARBA" id="ARBA00022670"/>
    </source>
</evidence>